<name>Q9LJS4_ARATH</name>
<evidence type="ECO:0000313" key="1">
    <source>
        <dbReference type="EMBL" id="BAB02148.1"/>
    </source>
</evidence>
<reference key="2">
    <citation type="journal article" date="2000" name="Nature">
        <title>Sequence and analysis of chromosome 3 of the plant Arabidopsis thaliana.</title>
        <authorList>
            <consortium name="European Union Chromosome 3 Arabidopsis Sequencing Consortium"/>
            <consortium name="Institute for Genomic Research"/>
            <consortium name="Kazusa DNA Research Institute"/>
            <person name="Salanoubat M."/>
            <person name="Lemcke K."/>
            <person name="Rieger M."/>
            <person name="Ansorge W."/>
            <person name="Unseld M."/>
            <person name="Fartmann B."/>
            <person name="Valle G."/>
            <person name="Blocker H."/>
            <person name="Perez-Alonso M."/>
            <person name="Obermaier B."/>
            <person name="Delseny M."/>
            <person name="Boutry M."/>
            <person name="Grivell L.A."/>
            <person name="Mache R."/>
            <person name="Puigdomenech P."/>
            <person name="De Simone V."/>
            <person name="Choisne N."/>
            <person name="Artiguenave F."/>
            <person name="Robert C."/>
            <person name="Brottier P."/>
            <person name="Wincker P."/>
            <person name="Cattolico L."/>
            <person name="Weissenbach J."/>
            <person name="Saurin W."/>
            <person name="Quetier F."/>
            <person name="Schafer M."/>
            <person name="Muller-Auer S."/>
            <person name="Gabel C."/>
            <person name="Fuchs M."/>
            <person name="Benes V."/>
            <person name="Wurmbach E."/>
            <person name="Drzonek H."/>
            <person name="Erfle H."/>
            <person name="Jordan N."/>
            <person name="Bangert S."/>
            <person name="Wiedelmann R."/>
            <person name="Kranz H."/>
            <person name="Voss H."/>
            <person name="Holland R."/>
            <person name="Brandt P."/>
            <person name="Nyakatura G."/>
            <person name="Vezzi A."/>
            <person name="D'Angelo M."/>
            <person name="Pallavicini A."/>
            <person name="Toppo S."/>
            <person name="Simionati B."/>
            <person name="Conrad A."/>
            <person name="Hornischer K."/>
            <person name="Kauer G."/>
            <person name="Lohnert T.H."/>
            <person name="Nordsiek G."/>
            <person name="Reichelt J."/>
            <person name="Scharfe M."/>
            <person name="Schon O."/>
            <person name="Bargues M."/>
            <person name="Terol J."/>
            <person name="Climent J."/>
            <person name="Navarro P."/>
            <person name="Collado C."/>
            <person name="Perez-Perez A."/>
            <person name="Ottenwalder B."/>
            <person name="Duchemin D."/>
            <person name="Cooke R."/>
            <person name="Laudie M."/>
            <person name="Berger-Llauro C."/>
            <person name="Purnelle B."/>
            <person name="Masuy D."/>
            <person name="de Haan M."/>
            <person name="Maarse A.C."/>
            <person name="Alcaraz J.P."/>
            <person name="Cottet A."/>
            <person name="Casacuberta E."/>
            <person name="Monfort A."/>
            <person name="Argiriou A."/>
            <person name="flores M."/>
            <person name="Liguori R."/>
            <person name="Vitale D."/>
            <person name="Mannhaupt G."/>
            <person name="Haase D."/>
            <person name="Schoof H."/>
            <person name="Rudd S."/>
            <person name="Zaccaria P."/>
            <person name="Mewes H.W."/>
            <person name="Mayer K.F."/>
            <person name="Kaul S."/>
            <person name="Town C.D."/>
            <person name="Koo H.L."/>
            <person name="Tallon L.J."/>
            <person name="Jenkins J."/>
            <person name="Rooney T."/>
            <person name="Rizzo M."/>
            <person name="Walts A."/>
            <person name="Utterback T."/>
            <person name="Fujii C.Y."/>
            <person name="Shea T.P."/>
            <person name="Creasy T.H."/>
            <person name="Haas B."/>
            <person name="Maiti R."/>
            <person name="Wu D."/>
            <person name="Peterson J."/>
            <person name="Van Aken S."/>
            <person name="Pai G."/>
            <person name="Militscher J."/>
            <person name="Sellers P."/>
            <person name="Gill J.E."/>
            <person name="Feldblyum T.V."/>
            <person name="Preuss D."/>
            <person name="Lin X."/>
            <person name="Nierman W.C."/>
            <person name="Salzberg S.L."/>
            <person name="White O."/>
            <person name="Venter J.C."/>
            <person name="Fraser C.M."/>
            <person name="Kaneko T."/>
            <person name="Nakamura Y."/>
            <person name="Sato S."/>
            <person name="Kato T."/>
            <person name="Asamizu E."/>
            <person name="Sasamoto S."/>
            <person name="Kimura T."/>
            <person name="Idesawa K."/>
            <person name="Kawashima K."/>
            <person name="Kishida Y."/>
            <person name="Kiyokawa C."/>
            <person name="Kohara M."/>
            <person name="Matsumoto M."/>
            <person name="Matsuno A."/>
            <person name="Muraki A."/>
            <person name="Nakayama S."/>
            <person name="Nakazaki N."/>
            <person name="Shinpo S."/>
            <person name="Takeuchi C."/>
            <person name="Wada T."/>
            <person name="Watanabe A."/>
            <person name="Yamada M."/>
            <person name="Yasuda M."/>
            <person name="Tabata S."/>
        </authorList>
    </citation>
    <scope>NUCLEOTIDE SEQUENCE [LARGE SCALE GENOMIC DNA]</scope>
    <source>
        <strain>cv. Columbia</strain>
    </source>
</reference>
<dbReference type="EMBL" id="AP000411">
    <property type="protein sequence ID" value="BAB02148.1"/>
    <property type="molecule type" value="Genomic_DNA"/>
</dbReference>
<accession>Q9LJS4</accession>
<organism evidence="1">
    <name type="scientific">Arabidopsis thaliana</name>
    <name type="common">Mouse-ear cress</name>
    <dbReference type="NCBI Taxonomy" id="3702"/>
    <lineage>
        <taxon>Eukaryota</taxon>
        <taxon>Viridiplantae</taxon>
        <taxon>Streptophyta</taxon>
        <taxon>Embryophyta</taxon>
        <taxon>Tracheophyta</taxon>
        <taxon>Spermatophyta</taxon>
        <taxon>Magnoliopsida</taxon>
        <taxon>eudicotyledons</taxon>
        <taxon>Gunneridae</taxon>
        <taxon>Pentapetalae</taxon>
        <taxon>rosids</taxon>
        <taxon>malvids</taxon>
        <taxon>Brassicales</taxon>
        <taxon>Brassicaceae</taxon>
        <taxon>Camelineae</taxon>
        <taxon>Arabidopsis</taxon>
    </lineage>
</organism>
<proteinExistence type="predicted"/>
<protein>
    <submittedName>
        <fullName evidence="1">Uncharacterized protein</fullName>
    </submittedName>
</protein>
<dbReference type="AlphaFoldDB" id="Q9LJS4"/>
<sequence length="96" mass="11128">MGLTNVDALKNLHIRVNVVQQIKEAALDISFTQEIAMFPRMNARKCMRCRYFHWRESTKLNFNFTFTPTVGDLSDVEKLTFSLDMSGNKHKTRSVS</sequence>
<reference evidence="1" key="1">
    <citation type="journal article" date="2000" name="DNA Res.">
        <title>Structural analysis of Arabidopsis thaliana chromosome 3. II. Sequence features of the 4,251,695 bp regions covered by 90 P1, TAC and BAC clones.</title>
        <authorList>
            <person name="Nakamura Y."/>
        </authorList>
    </citation>
    <scope>NUCLEOTIDE SEQUENCE [LARGE SCALE GENOMIC DNA]</scope>
</reference>